<sequence length="381" mass="44308">MNSPNKNRNITKTQLTEKLKADIDILTNDLKKTLTNLETAAEFEGAEEKIRSLKNKPCKILKLVDYLKIMKYLKKDLNEIEKKCGEFIRDVSKFQVESVGVGELISLYASEDEDTTNSVSMDGTDQLSHKVPRLSHKIIDFSQKEEIEKIDDVKKEALSDLSNLADIKDRILVPKMYQTNQSNEHVKFTKFVWKRFYDPSDQEDVSLIKTICVECTDQDKFTYIATLSFTTLNSIELAALNSGKIILVVSHSQFDSWISKFLMWRTEFSNRNKMNLYILSKENMIDFVEWSETGGVLVINFDMFQQIYYFKQSMEVAKQSIYDCIFDSEINLFIFDLLCSENKDDLDLEIVKQMTNLKLIFGIDHKIINFDDQCYHYAAEK</sequence>
<dbReference type="OrthoDB" id="10322771at2759"/>
<evidence type="ECO:0000313" key="1">
    <source>
        <dbReference type="EMBL" id="CAG5092988.1"/>
    </source>
</evidence>
<accession>A0A8J2HDK5</accession>
<dbReference type="Proteomes" id="UP000786811">
    <property type="component" value="Unassembled WGS sequence"/>
</dbReference>
<dbReference type="AlphaFoldDB" id="A0A8J2HDK5"/>
<comment type="caution">
    <text evidence="1">The sequence shown here is derived from an EMBL/GenBank/DDBJ whole genome shotgun (WGS) entry which is preliminary data.</text>
</comment>
<reference evidence="1" key="1">
    <citation type="submission" date="2021-04" db="EMBL/GenBank/DDBJ databases">
        <authorList>
            <person name="Chebbi M.A.C M."/>
        </authorList>
    </citation>
    <scope>NUCLEOTIDE SEQUENCE</scope>
</reference>
<name>A0A8J2HDK5_COTCN</name>
<gene>
    <name evidence="1" type="ORF">HICCMSTLAB_LOCUS6507</name>
</gene>
<evidence type="ECO:0000313" key="2">
    <source>
        <dbReference type="Proteomes" id="UP000786811"/>
    </source>
</evidence>
<dbReference type="EMBL" id="CAJNRD030001120">
    <property type="protein sequence ID" value="CAG5092988.1"/>
    <property type="molecule type" value="Genomic_DNA"/>
</dbReference>
<keyword evidence="2" id="KW-1185">Reference proteome</keyword>
<protein>
    <submittedName>
        <fullName evidence="1">Uncharacterized protein</fullName>
    </submittedName>
</protein>
<proteinExistence type="predicted"/>
<organism evidence="1 2">
    <name type="scientific">Cotesia congregata</name>
    <name type="common">Parasitoid wasp</name>
    <name type="synonym">Apanteles congregatus</name>
    <dbReference type="NCBI Taxonomy" id="51543"/>
    <lineage>
        <taxon>Eukaryota</taxon>
        <taxon>Metazoa</taxon>
        <taxon>Ecdysozoa</taxon>
        <taxon>Arthropoda</taxon>
        <taxon>Hexapoda</taxon>
        <taxon>Insecta</taxon>
        <taxon>Pterygota</taxon>
        <taxon>Neoptera</taxon>
        <taxon>Endopterygota</taxon>
        <taxon>Hymenoptera</taxon>
        <taxon>Apocrita</taxon>
        <taxon>Ichneumonoidea</taxon>
        <taxon>Braconidae</taxon>
        <taxon>Microgastrinae</taxon>
        <taxon>Cotesia</taxon>
    </lineage>
</organism>